<accession>A0A0A1ZFU2</accession>
<evidence type="ECO:0000256" key="2">
    <source>
        <dbReference type="SAM" id="Phobius"/>
    </source>
</evidence>
<evidence type="ECO:0000313" key="3">
    <source>
        <dbReference type="EMBL" id="KGF88300.1"/>
    </source>
</evidence>
<protein>
    <submittedName>
        <fullName evidence="3">Putative high light inducible protein</fullName>
    </submittedName>
</protein>
<dbReference type="OrthoDB" id="516209at2"/>
<dbReference type="RefSeq" id="WP_032523847.1">
    <property type="nucleotide sequence ID" value="NZ_CP138934.1"/>
</dbReference>
<dbReference type="Gene3D" id="1.10.3460.10">
    <property type="entry name" value="Chlorophyll a/b binding protein domain"/>
    <property type="match status" value="1"/>
</dbReference>
<comment type="caution">
    <text evidence="3">The sequence shown here is derived from an EMBL/GenBank/DDBJ whole genome shotgun (WGS) entry which is preliminary data.</text>
</comment>
<keyword evidence="2" id="KW-0812">Transmembrane</keyword>
<dbReference type="InterPro" id="IPR022796">
    <property type="entry name" value="Chloroa_b-bind"/>
</dbReference>
<evidence type="ECO:0000256" key="1">
    <source>
        <dbReference type="SAM" id="MobiDB-lite"/>
    </source>
</evidence>
<dbReference type="EMBL" id="JNAH01000003">
    <property type="protein sequence ID" value="KGF88300.1"/>
    <property type="molecule type" value="Genomic_DNA"/>
</dbReference>
<keyword evidence="2" id="KW-0472">Membrane</keyword>
<sequence>MNSKEEQTNSEITNLENESFIEEQKDPNQINEQIEDNKLDEKTIEIKDEYKFGWSSYSEITNGRFAMIGFLAIVLIELFSKQSFLKWAGIL</sequence>
<evidence type="ECO:0000313" key="4">
    <source>
        <dbReference type="Proteomes" id="UP000030598"/>
    </source>
</evidence>
<reference evidence="4" key="1">
    <citation type="journal article" date="2014" name="Sci. Data">
        <title>Genomes of diverse isolates of the marine cyanobacterium Prochlorococcus.</title>
        <authorList>
            <person name="Biller S."/>
            <person name="Berube P."/>
            <person name="Thompson J."/>
            <person name="Kelly L."/>
            <person name="Roggensack S."/>
            <person name="Awad L."/>
            <person name="Roache-Johnson K."/>
            <person name="Ding H."/>
            <person name="Giovannoni S.J."/>
            <person name="Moore L.R."/>
            <person name="Chisholm S.W."/>
        </authorList>
    </citation>
    <scope>NUCLEOTIDE SEQUENCE [LARGE SCALE GENOMIC DNA]</scope>
    <source>
        <strain evidence="4">GP2</strain>
    </source>
</reference>
<dbReference type="Proteomes" id="UP000030598">
    <property type="component" value="Unassembled WGS sequence"/>
</dbReference>
<dbReference type="eggNOG" id="ENOG5032ZS0">
    <property type="taxonomic scope" value="Bacteria"/>
</dbReference>
<dbReference type="Pfam" id="PF00504">
    <property type="entry name" value="Chloroa_b-bind"/>
    <property type="match status" value="1"/>
</dbReference>
<name>A0A0A1ZFU2_PROMR</name>
<dbReference type="STRING" id="59925.EU91_0231"/>
<dbReference type="AlphaFoldDB" id="A0A0A1ZFU2"/>
<keyword evidence="2" id="KW-1133">Transmembrane helix</keyword>
<proteinExistence type="predicted"/>
<feature type="region of interest" description="Disordered" evidence="1">
    <location>
        <begin position="1"/>
        <end position="33"/>
    </location>
</feature>
<feature type="transmembrane region" description="Helical" evidence="2">
    <location>
        <begin position="63"/>
        <end position="80"/>
    </location>
</feature>
<organism evidence="3 4">
    <name type="scientific">Prochlorococcus marinus str. GP2</name>
    <dbReference type="NCBI Taxonomy" id="59925"/>
    <lineage>
        <taxon>Bacteria</taxon>
        <taxon>Bacillati</taxon>
        <taxon>Cyanobacteriota</taxon>
        <taxon>Cyanophyceae</taxon>
        <taxon>Synechococcales</taxon>
        <taxon>Prochlorococcaceae</taxon>
        <taxon>Prochlorococcus</taxon>
    </lineage>
</organism>
<feature type="compositionally biased region" description="Polar residues" evidence="1">
    <location>
        <begin position="8"/>
        <end position="17"/>
    </location>
</feature>
<gene>
    <name evidence="3" type="ORF">EU91_0231</name>
</gene>
<dbReference type="SUPFAM" id="SSF103511">
    <property type="entry name" value="Chlorophyll a-b binding protein"/>
    <property type="match status" value="1"/>
</dbReference>